<name>A0A4V2PIV7_PSEEN</name>
<sequence>MSTASSRRSTAGARSTVRRAMAVAVPMVSVAGAVLGHPAPALAPGTAGMSRGRCHRACGGRCRSAVHARPLLV</sequence>
<dbReference type="AlphaFoldDB" id="A0A4V2PIV7"/>
<keyword evidence="2" id="KW-1185">Reference proteome</keyword>
<comment type="caution">
    <text evidence="1">The sequence shown here is derived from an EMBL/GenBank/DDBJ whole genome shotgun (WGS) entry which is preliminary data.</text>
</comment>
<dbReference type="EMBL" id="SMFZ01000001">
    <property type="protein sequence ID" value="TCK26166.1"/>
    <property type="molecule type" value="Genomic_DNA"/>
</dbReference>
<evidence type="ECO:0000313" key="1">
    <source>
        <dbReference type="EMBL" id="TCK26166.1"/>
    </source>
</evidence>
<dbReference type="Proteomes" id="UP000295560">
    <property type="component" value="Unassembled WGS sequence"/>
</dbReference>
<evidence type="ECO:0000313" key="2">
    <source>
        <dbReference type="Proteomes" id="UP000295560"/>
    </source>
</evidence>
<proteinExistence type="predicted"/>
<organism evidence="1 2">
    <name type="scientific">Pseudonocardia endophytica</name>
    <dbReference type="NCBI Taxonomy" id="401976"/>
    <lineage>
        <taxon>Bacteria</taxon>
        <taxon>Bacillati</taxon>
        <taxon>Actinomycetota</taxon>
        <taxon>Actinomycetes</taxon>
        <taxon>Pseudonocardiales</taxon>
        <taxon>Pseudonocardiaceae</taxon>
        <taxon>Pseudonocardia</taxon>
    </lineage>
</organism>
<dbReference type="RefSeq" id="WP_132423001.1">
    <property type="nucleotide sequence ID" value="NZ_SMFZ01000001.1"/>
</dbReference>
<reference evidence="1 2" key="1">
    <citation type="submission" date="2019-03" db="EMBL/GenBank/DDBJ databases">
        <title>Sequencing the genomes of 1000 actinobacteria strains.</title>
        <authorList>
            <person name="Klenk H.-P."/>
        </authorList>
    </citation>
    <scope>NUCLEOTIDE SEQUENCE [LARGE SCALE GENOMIC DNA]</scope>
    <source>
        <strain evidence="1 2">DSM 44969</strain>
    </source>
</reference>
<gene>
    <name evidence="1" type="ORF">EV378_1995</name>
</gene>
<accession>A0A4V2PIV7</accession>
<protein>
    <submittedName>
        <fullName evidence="1">Uncharacterized protein</fullName>
    </submittedName>
</protein>